<evidence type="ECO:0000256" key="1">
    <source>
        <dbReference type="SAM" id="MobiDB-lite"/>
    </source>
</evidence>
<proteinExistence type="predicted"/>
<evidence type="ECO:0000313" key="3">
    <source>
        <dbReference type="Proteomes" id="UP000594260"/>
    </source>
</evidence>
<feature type="compositionally biased region" description="Acidic residues" evidence="1">
    <location>
        <begin position="267"/>
        <end position="277"/>
    </location>
</feature>
<dbReference type="AlphaFoldDB" id="A0A7M7J8X9"/>
<feature type="region of interest" description="Disordered" evidence="1">
    <location>
        <begin position="256"/>
        <end position="277"/>
    </location>
</feature>
<dbReference type="InParanoid" id="A0A7M7J8X9"/>
<dbReference type="KEGG" id="vde:111244803"/>
<organism evidence="2 3">
    <name type="scientific">Varroa destructor</name>
    <name type="common">Honeybee mite</name>
    <dbReference type="NCBI Taxonomy" id="109461"/>
    <lineage>
        <taxon>Eukaryota</taxon>
        <taxon>Metazoa</taxon>
        <taxon>Ecdysozoa</taxon>
        <taxon>Arthropoda</taxon>
        <taxon>Chelicerata</taxon>
        <taxon>Arachnida</taxon>
        <taxon>Acari</taxon>
        <taxon>Parasitiformes</taxon>
        <taxon>Mesostigmata</taxon>
        <taxon>Gamasina</taxon>
        <taxon>Dermanyssoidea</taxon>
        <taxon>Varroidae</taxon>
        <taxon>Varroa</taxon>
    </lineage>
</organism>
<dbReference type="RefSeq" id="XP_022647967.1">
    <property type="nucleotide sequence ID" value="XM_022792232.1"/>
</dbReference>
<accession>A0A7M7J8X9</accession>
<dbReference type="GeneID" id="111244803"/>
<reference evidence="2" key="1">
    <citation type="submission" date="2021-01" db="UniProtKB">
        <authorList>
            <consortium name="EnsemblMetazoa"/>
        </authorList>
    </citation>
    <scope>IDENTIFICATION</scope>
</reference>
<evidence type="ECO:0000313" key="2">
    <source>
        <dbReference type="EnsemblMetazoa" id="XP_022647967"/>
    </source>
</evidence>
<name>A0A7M7J8X9_VARDE</name>
<dbReference type="Proteomes" id="UP000594260">
    <property type="component" value="Unplaced"/>
</dbReference>
<dbReference type="OrthoDB" id="10456906at2759"/>
<protein>
    <submittedName>
        <fullName evidence="2">Uncharacterized protein</fullName>
    </submittedName>
</protein>
<keyword evidence="3" id="KW-1185">Reference proteome</keyword>
<sequence>MNLDVVTPMVIWTCILAGFCEGFRIPAFLRRTILQTANSAPMAVIGKDDTAGLKADDFLIMPQMMMTMSQITKKLPIEYRPVPLVVGTKQEIDQLRDELQLPVNYPKNTDPKMPEEQIVSMPLTLGQISPIRAPVAANRDVGKAPLMSSKAHPVSSNRSSKVSLDELLPLLRTHPIPTLVHDEPGLILNIMRILAGPKPDGTVALNEPIDKEILPTHMQNLLRLAVRNPQLARTLAKFDPQFIPNLVSAILGIDSTDDSENKQTEDEKIEDNDSQAR</sequence>
<dbReference type="EnsemblMetazoa" id="XM_022792232">
    <property type="protein sequence ID" value="XP_022647967"/>
    <property type="gene ID" value="LOC111244803"/>
</dbReference>